<dbReference type="AlphaFoldDB" id="A0AAP0LL10"/>
<feature type="domain" description="Ribosomal RNA methyltransferase SPB1-like C-terminal" evidence="2">
    <location>
        <begin position="16"/>
        <end position="58"/>
    </location>
</feature>
<proteinExistence type="predicted"/>
<gene>
    <name evidence="3" type="ORF">WN944_029090</name>
</gene>
<evidence type="ECO:0000313" key="4">
    <source>
        <dbReference type="Proteomes" id="UP001428341"/>
    </source>
</evidence>
<accession>A0AAP0LL10</accession>
<protein>
    <recommendedName>
        <fullName evidence="2">Ribosomal RNA methyltransferase SPB1-like C-terminal domain-containing protein</fullName>
    </recommendedName>
</protein>
<name>A0AAP0LL10_9ROSI</name>
<dbReference type="GO" id="GO:0008168">
    <property type="term" value="F:methyltransferase activity"/>
    <property type="evidence" value="ECO:0007669"/>
    <property type="project" value="InterPro"/>
</dbReference>
<keyword evidence="4" id="KW-1185">Reference proteome</keyword>
<sequence>MGPSPLYFGDDSSSGESKDKDIDTKAEILACAKKTLSKKQREQILDDAYNRYMFDNDGLLD</sequence>
<dbReference type="InterPro" id="IPR012920">
    <property type="entry name" value="rRNA_MeTfrase_SPB1-like_C"/>
</dbReference>
<evidence type="ECO:0000256" key="1">
    <source>
        <dbReference type="SAM" id="MobiDB-lite"/>
    </source>
</evidence>
<dbReference type="Proteomes" id="UP001428341">
    <property type="component" value="Unassembled WGS sequence"/>
</dbReference>
<dbReference type="EMBL" id="JBCGBO010000025">
    <property type="protein sequence ID" value="KAK9177071.1"/>
    <property type="molecule type" value="Genomic_DNA"/>
</dbReference>
<feature type="region of interest" description="Disordered" evidence="1">
    <location>
        <begin position="1"/>
        <end position="20"/>
    </location>
</feature>
<organism evidence="3 4">
    <name type="scientific">Citrus x changshan-huyou</name>
    <dbReference type="NCBI Taxonomy" id="2935761"/>
    <lineage>
        <taxon>Eukaryota</taxon>
        <taxon>Viridiplantae</taxon>
        <taxon>Streptophyta</taxon>
        <taxon>Embryophyta</taxon>
        <taxon>Tracheophyta</taxon>
        <taxon>Spermatophyta</taxon>
        <taxon>Magnoliopsida</taxon>
        <taxon>eudicotyledons</taxon>
        <taxon>Gunneridae</taxon>
        <taxon>Pentapetalae</taxon>
        <taxon>rosids</taxon>
        <taxon>malvids</taxon>
        <taxon>Sapindales</taxon>
        <taxon>Rutaceae</taxon>
        <taxon>Aurantioideae</taxon>
        <taxon>Citrus</taxon>
    </lineage>
</organism>
<comment type="caution">
    <text evidence="3">The sequence shown here is derived from an EMBL/GenBank/DDBJ whole genome shotgun (WGS) entry which is preliminary data.</text>
</comment>
<reference evidence="3 4" key="1">
    <citation type="submission" date="2024-05" db="EMBL/GenBank/DDBJ databases">
        <title>Haplotype-resolved chromosome-level genome assembly of Huyou (Citrus changshanensis).</title>
        <authorList>
            <person name="Miao C."/>
            <person name="Chen W."/>
            <person name="Wu Y."/>
            <person name="Wang L."/>
            <person name="Zhao S."/>
            <person name="Grierson D."/>
            <person name="Xu C."/>
            <person name="Chen K."/>
        </authorList>
    </citation>
    <scope>NUCLEOTIDE SEQUENCE [LARGE SCALE GENOMIC DNA]</scope>
    <source>
        <strain evidence="3">01-14</strain>
        <tissue evidence="3">Leaf</tissue>
    </source>
</reference>
<evidence type="ECO:0000313" key="3">
    <source>
        <dbReference type="EMBL" id="KAK9177071.1"/>
    </source>
</evidence>
<dbReference type="GO" id="GO:0006364">
    <property type="term" value="P:rRNA processing"/>
    <property type="evidence" value="ECO:0007669"/>
    <property type="project" value="InterPro"/>
</dbReference>
<evidence type="ECO:0000259" key="2">
    <source>
        <dbReference type="Pfam" id="PF07780"/>
    </source>
</evidence>
<dbReference type="GO" id="GO:0005634">
    <property type="term" value="C:nucleus"/>
    <property type="evidence" value="ECO:0007669"/>
    <property type="project" value="InterPro"/>
</dbReference>
<dbReference type="Pfam" id="PF07780">
    <property type="entry name" value="Spb1_C"/>
    <property type="match status" value="1"/>
</dbReference>